<organism evidence="1 2">
    <name type="scientific">Spongiactinospora gelatinilytica</name>
    <dbReference type="NCBI Taxonomy" id="2666298"/>
    <lineage>
        <taxon>Bacteria</taxon>
        <taxon>Bacillati</taxon>
        <taxon>Actinomycetota</taxon>
        <taxon>Actinomycetes</taxon>
        <taxon>Streptosporangiales</taxon>
        <taxon>Streptosporangiaceae</taxon>
        <taxon>Spongiactinospora</taxon>
    </lineage>
</organism>
<proteinExistence type="predicted"/>
<evidence type="ECO:0000313" key="2">
    <source>
        <dbReference type="Proteomes" id="UP000248544"/>
    </source>
</evidence>
<dbReference type="Proteomes" id="UP000248544">
    <property type="component" value="Unassembled WGS sequence"/>
</dbReference>
<evidence type="ECO:0000313" key="1">
    <source>
        <dbReference type="EMBL" id="PZG30920.1"/>
    </source>
</evidence>
<name>A0A2W2G0K8_9ACTN</name>
<sequence length="97" mass="9878">MFLEAFAAARKIGDPLSTAWAVEGLAATVPAEEAARLLGLAAAARAAAGVPITRQERDDIERIAEQAERALGAESFAAAHALGGGQGFDDVLSGDES</sequence>
<gene>
    <name evidence="1" type="ORF">C1I98_30745</name>
</gene>
<accession>A0A2W2G0K8</accession>
<keyword evidence="2" id="KW-1185">Reference proteome</keyword>
<comment type="caution">
    <text evidence="1">The sequence shown here is derived from an EMBL/GenBank/DDBJ whole genome shotgun (WGS) entry which is preliminary data.</text>
</comment>
<dbReference type="AlphaFoldDB" id="A0A2W2G0K8"/>
<protein>
    <submittedName>
        <fullName evidence="1">Uncharacterized protein</fullName>
    </submittedName>
</protein>
<reference evidence="1 2" key="1">
    <citation type="submission" date="2018-01" db="EMBL/GenBank/DDBJ databases">
        <title>Draft genome sequence of Sphaerisporangium sp. 7K107.</title>
        <authorList>
            <person name="Sahin N."/>
            <person name="Saygin H."/>
            <person name="Ay H."/>
        </authorList>
    </citation>
    <scope>NUCLEOTIDE SEQUENCE [LARGE SCALE GENOMIC DNA]</scope>
    <source>
        <strain evidence="1 2">7K107</strain>
    </source>
</reference>
<dbReference type="EMBL" id="POUA01000340">
    <property type="protein sequence ID" value="PZG30920.1"/>
    <property type="molecule type" value="Genomic_DNA"/>
</dbReference>